<evidence type="ECO:0000313" key="3">
    <source>
        <dbReference type="Proteomes" id="UP000283063"/>
    </source>
</evidence>
<dbReference type="RefSeq" id="WP_127747673.1">
    <property type="nucleotide sequence ID" value="NZ_CP033219.1"/>
</dbReference>
<protein>
    <submittedName>
        <fullName evidence="2">M48 family peptidase</fullName>
    </submittedName>
</protein>
<dbReference type="PANTHER" id="PTHR30399:SF1">
    <property type="entry name" value="UTP PYROPHOSPHATASE"/>
    <property type="match status" value="1"/>
</dbReference>
<proteinExistence type="predicted"/>
<dbReference type="Pfam" id="PF01863">
    <property type="entry name" value="YgjP-like"/>
    <property type="match status" value="1"/>
</dbReference>
<sequence>MPLHQITYGDYIIPYQINPDPKRSARIAIHVDPDGSVTVDAPPEFDPATVHIAVQKRARWVVGHVGEALTRFAHVRPREYVSGEQVIYLGRRYVLKVIPTNEKPRPVRLKGNRLEVETRSDDPDDIKGRVRAWYRVKARDYFVKRITSAAGQLPWIDDVPQFRLMEMAKQWGSCSPDGYIVLNPHLIKAPRECIEYVILHELAHLKHHDHGAEFWMLVDRHYPQWQKAKTELDTLVEVLMVE</sequence>
<evidence type="ECO:0000259" key="1">
    <source>
        <dbReference type="Pfam" id="PF01863"/>
    </source>
</evidence>
<feature type="domain" description="YgjP-like metallopeptidase" evidence="1">
    <location>
        <begin position="26"/>
        <end position="233"/>
    </location>
</feature>
<dbReference type="EMBL" id="CP033219">
    <property type="protein sequence ID" value="AZV77126.1"/>
    <property type="molecule type" value="Genomic_DNA"/>
</dbReference>
<keyword evidence="3" id="KW-1185">Reference proteome</keyword>
<dbReference type="CDD" id="cd07344">
    <property type="entry name" value="M48_yhfN_like"/>
    <property type="match status" value="1"/>
</dbReference>
<dbReference type="InterPro" id="IPR053136">
    <property type="entry name" value="UTP_pyrophosphatase-like"/>
</dbReference>
<dbReference type="AlphaFoldDB" id="A0A3T0MZC7"/>
<reference evidence="2 3" key="1">
    <citation type="submission" date="2018-10" db="EMBL/GenBank/DDBJ databases">
        <title>Parasedimentitalea marina sp. nov., a psychrophilic bacterium isolated from deep seawater of the New Britain Trench.</title>
        <authorList>
            <person name="Cao J."/>
        </authorList>
    </citation>
    <scope>NUCLEOTIDE SEQUENCE [LARGE SCALE GENOMIC DNA]</scope>
    <source>
        <strain evidence="2 3">W43</strain>
    </source>
</reference>
<dbReference type="PANTHER" id="PTHR30399">
    <property type="entry name" value="UNCHARACTERIZED PROTEIN YGJP"/>
    <property type="match status" value="1"/>
</dbReference>
<dbReference type="Gene3D" id="3.30.2010.10">
    <property type="entry name" value="Metalloproteases ('zincins'), catalytic domain"/>
    <property type="match status" value="1"/>
</dbReference>
<dbReference type="KEGG" id="sedi:EBB79_03950"/>
<dbReference type="InterPro" id="IPR002725">
    <property type="entry name" value="YgjP-like_metallopeptidase"/>
</dbReference>
<evidence type="ECO:0000313" key="2">
    <source>
        <dbReference type="EMBL" id="AZV77126.1"/>
    </source>
</evidence>
<organism evidence="2 3">
    <name type="scientific">Parasedimentitalea marina</name>
    <dbReference type="NCBI Taxonomy" id="2483033"/>
    <lineage>
        <taxon>Bacteria</taxon>
        <taxon>Pseudomonadati</taxon>
        <taxon>Pseudomonadota</taxon>
        <taxon>Alphaproteobacteria</taxon>
        <taxon>Rhodobacterales</taxon>
        <taxon>Paracoccaceae</taxon>
        <taxon>Parasedimentitalea</taxon>
    </lineage>
</organism>
<gene>
    <name evidence="2" type="ORF">EBB79_03950</name>
</gene>
<accession>A0A3T0MZC7</accession>
<name>A0A3T0MZC7_9RHOB</name>
<dbReference type="Proteomes" id="UP000283063">
    <property type="component" value="Chromosome"/>
</dbReference>
<dbReference type="OrthoDB" id="9795402at2"/>